<organism evidence="2 3">
    <name type="scientific">Trichoderma lentiforme</name>
    <dbReference type="NCBI Taxonomy" id="1567552"/>
    <lineage>
        <taxon>Eukaryota</taxon>
        <taxon>Fungi</taxon>
        <taxon>Dikarya</taxon>
        <taxon>Ascomycota</taxon>
        <taxon>Pezizomycotina</taxon>
        <taxon>Sordariomycetes</taxon>
        <taxon>Hypocreomycetidae</taxon>
        <taxon>Hypocreales</taxon>
        <taxon>Hypocreaceae</taxon>
        <taxon>Trichoderma</taxon>
    </lineage>
</organism>
<evidence type="ECO:0000256" key="1">
    <source>
        <dbReference type="SAM" id="MobiDB-lite"/>
    </source>
</evidence>
<protein>
    <submittedName>
        <fullName evidence="2">Uncharacterized protein</fullName>
    </submittedName>
</protein>
<name>A0A9P5CHD7_9HYPO</name>
<dbReference type="Proteomes" id="UP000801864">
    <property type="component" value="Unassembled WGS sequence"/>
</dbReference>
<feature type="region of interest" description="Disordered" evidence="1">
    <location>
        <begin position="84"/>
        <end position="108"/>
    </location>
</feature>
<feature type="compositionally biased region" description="Polar residues" evidence="1">
    <location>
        <begin position="157"/>
        <end position="179"/>
    </location>
</feature>
<proteinExistence type="predicted"/>
<feature type="compositionally biased region" description="Basic and acidic residues" evidence="1">
    <location>
        <begin position="186"/>
        <end position="196"/>
    </location>
</feature>
<feature type="compositionally biased region" description="Basic and acidic residues" evidence="1">
    <location>
        <begin position="203"/>
        <end position="214"/>
    </location>
</feature>
<reference evidence="2 3" key="1">
    <citation type="submission" date="2018-06" db="EMBL/GenBank/DDBJ databases">
        <title>Genome analysis of cellulolytic fungus Trichoderma lentiforme CFAM-422.</title>
        <authorList>
            <person name="Steindorff A.S."/>
            <person name="Formighieri E.F."/>
            <person name="Midorikawa G.E.O."/>
            <person name="Tamietti M.S."/>
            <person name="Ramos E.Z."/>
            <person name="Silva A.S."/>
            <person name="Bon E.P.S."/>
            <person name="Mendes T.D."/>
            <person name="Damaso M.C.T."/>
            <person name="Favaro L.C.L."/>
        </authorList>
    </citation>
    <scope>NUCLEOTIDE SEQUENCE [LARGE SCALE GENOMIC DNA]</scope>
    <source>
        <strain evidence="2 3">CFAM-422</strain>
    </source>
</reference>
<feature type="compositionally biased region" description="Basic and acidic residues" evidence="1">
    <location>
        <begin position="84"/>
        <end position="99"/>
    </location>
</feature>
<accession>A0A9P5CHD7</accession>
<evidence type="ECO:0000313" key="2">
    <source>
        <dbReference type="EMBL" id="KAF3074357.1"/>
    </source>
</evidence>
<comment type="caution">
    <text evidence="2">The sequence shown here is derived from an EMBL/GenBank/DDBJ whole genome shotgun (WGS) entry which is preliminary data.</text>
</comment>
<gene>
    <name evidence="2" type="ORF">CFAM422_003374</name>
</gene>
<evidence type="ECO:0000313" key="3">
    <source>
        <dbReference type="Proteomes" id="UP000801864"/>
    </source>
</evidence>
<sequence length="214" mass="23624">MLEKNRMKSLEEVEVELEYFGLSKQSAAAMVRLANNLKQVRKLRAAHIELLVPGRRLHPPSPLGQIVWNQSEAEIEIEIKIMEDTETQDGHDNEPEPASRNEASGSEATTVCLPLESQSCALPDAPQASPFLEFSWPVPLTSSGKDMNVADGVGPSNGDSATLDEVTSSLENLSISQDTPPSPPERSADILAKEAEGEYDPYDTPHNRDDFRWW</sequence>
<dbReference type="EMBL" id="QLNT01000005">
    <property type="protein sequence ID" value="KAF3074357.1"/>
    <property type="molecule type" value="Genomic_DNA"/>
</dbReference>
<keyword evidence="3" id="KW-1185">Reference proteome</keyword>
<dbReference type="AlphaFoldDB" id="A0A9P5CHD7"/>
<feature type="region of interest" description="Disordered" evidence="1">
    <location>
        <begin position="146"/>
        <end position="214"/>
    </location>
</feature>